<name>A0ABT7SJW1_9CELL</name>
<keyword evidence="3 5" id="KW-1133">Transmembrane helix</keyword>
<dbReference type="EMBL" id="JAUCGQ010000003">
    <property type="protein sequence ID" value="MDM7856470.1"/>
    <property type="molecule type" value="Genomic_DNA"/>
</dbReference>
<keyword evidence="4 5" id="KW-0472">Membrane</keyword>
<evidence type="ECO:0000256" key="4">
    <source>
        <dbReference type="ARBA" id="ARBA00023136"/>
    </source>
</evidence>
<evidence type="ECO:0000313" key="6">
    <source>
        <dbReference type="EMBL" id="MDM7856470.1"/>
    </source>
</evidence>
<dbReference type="PANTHER" id="PTHR30168:SF0">
    <property type="entry name" value="INNER MEMBRANE PROTEIN"/>
    <property type="match status" value="1"/>
</dbReference>
<gene>
    <name evidence="6" type="ORF">QRT04_16145</name>
</gene>
<keyword evidence="2 5" id="KW-0812">Transmembrane</keyword>
<dbReference type="Proteomes" id="UP001529338">
    <property type="component" value="Unassembled WGS sequence"/>
</dbReference>
<dbReference type="RefSeq" id="WP_289456668.1">
    <property type="nucleotide sequence ID" value="NZ_JAUCGQ010000003.1"/>
</dbReference>
<comment type="subcellular location">
    <subcellularLocation>
        <location evidence="1">Membrane</location>
        <topology evidence="1">Single-pass membrane protein</topology>
    </subcellularLocation>
</comment>
<evidence type="ECO:0000256" key="1">
    <source>
        <dbReference type="ARBA" id="ARBA00004167"/>
    </source>
</evidence>
<evidence type="ECO:0000256" key="2">
    <source>
        <dbReference type="ARBA" id="ARBA00022692"/>
    </source>
</evidence>
<protein>
    <submittedName>
        <fullName evidence="6">Neutral zinc metallopeptidase</fullName>
    </submittedName>
</protein>
<reference evidence="6 7" key="1">
    <citation type="submission" date="2023-06" db="EMBL/GenBank/DDBJ databases">
        <title>Cellulomonas sp. MW4 Whole genome sequence.</title>
        <authorList>
            <person name="Park S."/>
        </authorList>
    </citation>
    <scope>NUCLEOTIDE SEQUENCE [LARGE SCALE GENOMIC DNA]</scope>
    <source>
        <strain evidence="6 7">MW4</strain>
    </source>
</reference>
<keyword evidence="7" id="KW-1185">Reference proteome</keyword>
<proteinExistence type="predicted"/>
<dbReference type="PANTHER" id="PTHR30168">
    <property type="entry name" value="PUTATIVE MEMBRANE PROTEIN YPFJ"/>
    <property type="match status" value="1"/>
</dbReference>
<evidence type="ECO:0000256" key="3">
    <source>
        <dbReference type="ARBA" id="ARBA00022989"/>
    </source>
</evidence>
<organism evidence="6 7">
    <name type="scientific">Cellulomonas alba</name>
    <dbReference type="NCBI Taxonomy" id="3053467"/>
    <lineage>
        <taxon>Bacteria</taxon>
        <taxon>Bacillati</taxon>
        <taxon>Actinomycetota</taxon>
        <taxon>Actinomycetes</taxon>
        <taxon>Micrococcales</taxon>
        <taxon>Cellulomonadaceae</taxon>
        <taxon>Cellulomonas</taxon>
    </lineage>
</organism>
<dbReference type="Pfam" id="PF04228">
    <property type="entry name" value="Zn_peptidase"/>
    <property type="match status" value="1"/>
</dbReference>
<comment type="caution">
    <text evidence="6">The sequence shown here is derived from an EMBL/GenBank/DDBJ whole genome shotgun (WGS) entry which is preliminary data.</text>
</comment>
<accession>A0ABT7SJW1</accession>
<evidence type="ECO:0000256" key="5">
    <source>
        <dbReference type="SAM" id="Phobius"/>
    </source>
</evidence>
<evidence type="ECO:0000313" key="7">
    <source>
        <dbReference type="Proteomes" id="UP001529338"/>
    </source>
</evidence>
<dbReference type="InterPro" id="IPR007343">
    <property type="entry name" value="Uncharacterised_pept_Zn_put"/>
</dbReference>
<feature type="transmembrane region" description="Helical" evidence="5">
    <location>
        <begin position="23"/>
        <end position="43"/>
    </location>
</feature>
<sequence length="291" mass="29955">MTFQEGGSFNSGRVGTRSGAGRGLAIGGGGIGAALVALVIVLLTHGQADPTQLLQGAGGQETEGTVGQCSAEQANTDRTCRLSATIDSLDTVWGPTMQQEGAEVPAVWSFKDSTDTGCGQASAASGPFYCPDDKSIYLDTSFFDDLTTQLGAEGGPLAEEYVVAHEYGHHIQQVTGVMARANRGGTGASSDSVRVELQADCLAGVWAGKAASTVDPDTGVTYLKPITHQQLETALDAAAAVGDDHIQAQSGAGVNPDSFTHGTSAQRQRWFTKGYQGKSIASCDTFSASSL</sequence>